<proteinExistence type="predicted"/>
<sequence>MAKKVTSIAYLLRYINNKNKLNYRIKTGKINIYVHFNNRYIEYEECIKIKELFDVNIELLDFRFQYEIDNIIENCYTRDQFTKIVGTTKEIISMLINDGYLELIKLFNKEYIMKKDVSKYKDSINFISSKCKIKNDNYCVLINEIERLIKTSLINKILLGQLEGEVINGLWYLSYKDLIEFYKIKGSNGIVVYDLDNERNLKNLVSFSQLILNYKITKDQCLDICNRQNIKIITRYGKGRRYQTVEEKDADYIISEFQKIKSYYENKELFFTLEDVHKVLGLTKWQFLENKELLSKITIKEYKKKKYFQFNEIGLMKEILVNQKNRMYYLNGIQASKELKVCKSILEGLVNDGTLKNSKIEHNYASKKYFIYRNDIEEYKKNNYYKYDKNYSTISKIAQEYNVSAKWLSKLIERKYYVNKTSYCLIEEAQKIIKLKKGIKIEDSNQNNISIYNNDFDSIARMLHISNLTLYELVLKNEFPLTKVISNNGVKQYKFDPKDIKKYKEKYYYVFDSKYCLISEISAEYNCNYDCLKNKIEKIYTYNLRKYCLKKDAIDICEKMIKKQQLYEEVVEKDNKSAAFEYYKLRYRDGLRGNINTIILFDLFIKQEIDKSRAKNLINIVYNNGKALVVLISKLEKVKKEIYELNSFQLEEVLFNDGFGNSALQISIGKFINFVKAKAKNKCKYTTTIKRKSTVSSNKREVYEYDLFIKFAEYIANCNIHVKSSLNNSKYAQIWLYSIFHFCTAWRSGDILEFPCFPEIESLVNNIKWFKTHTLSEKDCEIIIKMFNDNYFVANKNKNVIPFQVFKLFKLAFGTAIVICEMHRKNRNEDLLFFHFKRYRPIRKEIQKFLEKSDSLPSFSSLALNRSFISNYYDYTSSHTELHKLAYYLSRKLRGHITNDMIWQYINSLPNEDINECSSLIFENDTFGYIKYYLAEMIALSDNEKFNLMNLTEKREYMIHKYNLPNVLKIEAFSKTLLLEQQLKINIIDELLKCSKVELFENLGKIYRGVNLAYVRDIQCINPNICPYLANMTKHCDTCVNAIYNKQFLYELNRKIIKNLEFFNDNNLHTIIDFKKRIINLQKILCIFKQALDETIGFGKEVVNEYINLIDLKERLDKFLLQYCIKIIEIQIQKEDVDYNKIIDKIPADIVMLYEQLNGNTEFIERYKVKYLLISINKYLVNILEAPKSKYNEKYIGNGFKILKDIINKLIDLGFDEKRIGELVDFKKIELLLD</sequence>
<protein>
    <submittedName>
        <fullName evidence="1">Uncharacterized protein</fullName>
    </submittedName>
</protein>
<evidence type="ECO:0000313" key="1">
    <source>
        <dbReference type="EMBL" id="NRV07147.1"/>
    </source>
</evidence>
<evidence type="ECO:0000313" key="2">
    <source>
        <dbReference type="Proteomes" id="UP000821656"/>
    </source>
</evidence>
<name>A0A9Q5CMV4_CLOBE</name>
<dbReference type="Proteomes" id="UP000821656">
    <property type="component" value="Unassembled WGS sequence"/>
</dbReference>
<dbReference type="RefSeq" id="WP_077306002.1">
    <property type="nucleotide sequence ID" value="NZ_CP016090.1"/>
</dbReference>
<accession>A0A9Q5CMV4</accession>
<reference evidence="1" key="1">
    <citation type="submission" date="2020-05" db="EMBL/GenBank/DDBJ databases">
        <title>Genomic insights into acetone-butanol-ethanol (ABE) fermentation by sequencing solventogenic clostridia strains.</title>
        <authorList>
            <person name="Brown S."/>
        </authorList>
    </citation>
    <scope>NUCLEOTIDE SEQUENCE</scope>
    <source>
        <strain evidence="1">DJ126</strain>
    </source>
</reference>
<gene>
    <name evidence="1" type="ORF">DFH45_000110</name>
</gene>
<comment type="caution">
    <text evidence="1">The sequence shown here is derived from an EMBL/GenBank/DDBJ whole genome shotgun (WGS) entry which is preliminary data.</text>
</comment>
<organism evidence="1 2">
    <name type="scientific">Clostridium beijerinckii</name>
    <name type="common">Clostridium MP</name>
    <dbReference type="NCBI Taxonomy" id="1520"/>
    <lineage>
        <taxon>Bacteria</taxon>
        <taxon>Bacillati</taxon>
        <taxon>Bacillota</taxon>
        <taxon>Clostridia</taxon>
        <taxon>Eubacteriales</taxon>
        <taxon>Clostridiaceae</taxon>
        <taxon>Clostridium</taxon>
    </lineage>
</organism>
<dbReference type="EMBL" id="JABSXK010000001">
    <property type="protein sequence ID" value="NRV07147.1"/>
    <property type="molecule type" value="Genomic_DNA"/>
</dbReference>
<dbReference type="AlphaFoldDB" id="A0A9Q5CMV4"/>